<comment type="similarity">
    <text evidence="2">Belongs to the EBP2 family.</text>
</comment>
<reference evidence="7" key="2">
    <citation type="submission" date="2021-01" db="EMBL/GenBank/DDBJ databases">
        <authorList>
            <person name="Schikora-Tamarit M.A."/>
        </authorList>
    </citation>
    <scope>NUCLEOTIDE SEQUENCE</scope>
    <source>
        <strain evidence="7">CBS2887</strain>
    </source>
</reference>
<feature type="compositionally biased region" description="Basic and acidic residues" evidence="6">
    <location>
        <begin position="329"/>
        <end position="341"/>
    </location>
</feature>
<evidence type="ECO:0000256" key="5">
    <source>
        <dbReference type="ARBA" id="ARBA00023242"/>
    </source>
</evidence>
<protein>
    <recommendedName>
        <fullName evidence="9">Ebp2p</fullName>
    </recommendedName>
</protein>
<dbReference type="GO" id="GO:0042273">
    <property type="term" value="P:ribosomal large subunit biogenesis"/>
    <property type="evidence" value="ECO:0007669"/>
    <property type="project" value="TreeGrafter"/>
</dbReference>
<gene>
    <name evidence="7" type="ORF">WICPIJ_007983</name>
</gene>
<evidence type="ECO:0000256" key="2">
    <source>
        <dbReference type="ARBA" id="ARBA00007336"/>
    </source>
</evidence>
<organism evidence="7 8">
    <name type="scientific">Wickerhamomyces pijperi</name>
    <name type="common">Yeast</name>
    <name type="synonym">Pichia pijperi</name>
    <dbReference type="NCBI Taxonomy" id="599730"/>
    <lineage>
        <taxon>Eukaryota</taxon>
        <taxon>Fungi</taxon>
        <taxon>Dikarya</taxon>
        <taxon>Ascomycota</taxon>
        <taxon>Saccharomycotina</taxon>
        <taxon>Saccharomycetes</taxon>
        <taxon>Phaffomycetales</taxon>
        <taxon>Wickerhamomycetaceae</taxon>
        <taxon>Wickerhamomyces</taxon>
    </lineage>
</organism>
<keyword evidence="8" id="KW-1185">Reference proteome</keyword>
<feature type="compositionally biased region" description="Basic and acidic residues" evidence="6">
    <location>
        <begin position="368"/>
        <end position="381"/>
    </location>
</feature>
<evidence type="ECO:0008006" key="9">
    <source>
        <dbReference type="Google" id="ProtNLM"/>
    </source>
</evidence>
<keyword evidence="4" id="KW-0175">Coiled coil</keyword>
<evidence type="ECO:0000256" key="1">
    <source>
        <dbReference type="ARBA" id="ARBA00004604"/>
    </source>
</evidence>
<evidence type="ECO:0000256" key="6">
    <source>
        <dbReference type="SAM" id="MobiDB-lite"/>
    </source>
</evidence>
<evidence type="ECO:0000256" key="3">
    <source>
        <dbReference type="ARBA" id="ARBA00022517"/>
    </source>
</evidence>
<dbReference type="PANTHER" id="PTHR13028:SF0">
    <property type="entry name" value="RRNA-PROCESSING PROTEIN EBP2-RELATED"/>
    <property type="match status" value="1"/>
</dbReference>
<name>A0A9P8Q1F0_WICPI</name>
<dbReference type="Proteomes" id="UP000774326">
    <property type="component" value="Unassembled WGS sequence"/>
</dbReference>
<dbReference type="GO" id="GO:0030687">
    <property type="term" value="C:preribosome, large subunit precursor"/>
    <property type="evidence" value="ECO:0007669"/>
    <property type="project" value="TreeGrafter"/>
</dbReference>
<dbReference type="EMBL" id="JAEUBG010004611">
    <property type="protein sequence ID" value="KAH3681069.1"/>
    <property type="molecule type" value="Genomic_DNA"/>
</dbReference>
<comment type="subcellular location">
    <subcellularLocation>
        <location evidence="1">Nucleus</location>
        <location evidence="1">Nucleolus</location>
    </subcellularLocation>
</comment>
<evidence type="ECO:0000256" key="4">
    <source>
        <dbReference type="ARBA" id="ARBA00023054"/>
    </source>
</evidence>
<dbReference type="Pfam" id="PF05890">
    <property type="entry name" value="Ebp2"/>
    <property type="match status" value="1"/>
</dbReference>
<comment type="caution">
    <text evidence="7">The sequence shown here is derived from an EMBL/GenBank/DDBJ whole genome shotgun (WGS) entry which is preliminary data.</text>
</comment>
<dbReference type="PANTHER" id="PTHR13028">
    <property type="entry name" value="RRNA PROCESSING PROTEIN EBNA1-BINDING PROTEIN-RELATED"/>
    <property type="match status" value="1"/>
</dbReference>
<feature type="compositionally biased region" description="Basic and acidic residues" evidence="6">
    <location>
        <begin position="49"/>
        <end position="58"/>
    </location>
</feature>
<accession>A0A9P8Q1F0</accession>
<keyword evidence="3" id="KW-0690">Ribosome biogenesis</keyword>
<evidence type="ECO:0000313" key="7">
    <source>
        <dbReference type="EMBL" id="KAH3681069.1"/>
    </source>
</evidence>
<reference evidence="7" key="1">
    <citation type="journal article" date="2021" name="Open Biol.">
        <title>Shared evolutionary footprints suggest mitochondrial oxidative damage underlies multiple complex I losses in fungi.</title>
        <authorList>
            <person name="Schikora-Tamarit M.A."/>
            <person name="Marcet-Houben M."/>
            <person name="Nosek J."/>
            <person name="Gabaldon T."/>
        </authorList>
    </citation>
    <scope>NUCLEOTIDE SEQUENCE</scope>
    <source>
        <strain evidence="7">CBS2887</strain>
    </source>
</reference>
<dbReference type="GO" id="GO:0005730">
    <property type="term" value="C:nucleolus"/>
    <property type="evidence" value="ECO:0007669"/>
    <property type="project" value="UniProtKB-SubCell"/>
</dbReference>
<feature type="compositionally biased region" description="Acidic residues" evidence="6">
    <location>
        <begin position="109"/>
        <end position="135"/>
    </location>
</feature>
<dbReference type="GO" id="GO:0006364">
    <property type="term" value="P:rRNA processing"/>
    <property type="evidence" value="ECO:0007669"/>
    <property type="project" value="TreeGrafter"/>
</dbReference>
<dbReference type="GO" id="GO:0034399">
    <property type="term" value="C:nuclear periphery"/>
    <property type="evidence" value="ECO:0007669"/>
    <property type="project" value="TreeGrafter"/>
</dbReference>
<feature type="compositionally biased region" description="Basic and acidic residues" evidence="6">
    <location>
        <begin position="10"/>
        <end position="41"/>
    </location>
</feature>
<dbReference type="AlphaFoldDB" id="A0A9P8Q1F0"/>
<evidence type="ECO:0000313" key="8">
    <source>
        <dbReference type="Proteomes" id="UP000774326"/>
    </source>
</evidence>
<feature type="region of interest" description="Disordered" evidence="6">
    <location>
        <begin position="315"/>
        <end position="443"/>
    </location>
</feature>
<sequence length="476" mass="54342">MLLDTMGKGKLKESLHNKKVIDKAEKAKQKKESQQKEKSEAESSGPKTVSKEDLEAKLAAEQANIDAEAAAAEAEKEEEEKDASEYQSNALSKKDRRKLKKAVESKLEAEEEQEEGSEADDDDEEEDSEMEEYLLDLEKLARSDDEEDDSEEDEDEEEEAEEEEAEEEEAEEEQEDVAYSDVEVDSDADVVPHSKLTINNVAALNNALKRIELPWAKHSFQEHQSITSTEKVEPQIKDIYDDTERELAFYKQALDATLQGRSRLLKLKVPFTRPDDYFAEMIKSDEHMDKLKNKLIKEASEKKAAVEARRQRDLKKFGKQVQNQTLQQRAKDKKETLDKIKSLKRKRQNDEMTGDAFDIALEEATADQDERKDRQRGDKRAKPNAKRMAKNSKYGQGGMKRFKRKNDAESSADVSDFSHRKMKGKASKRPESPTDIPSIPELTSRCEEEDALIFEELACLCDNSEPDFNWSSVNTG</sequence>
<feature type="compositionally biased region" description="Acidic residues" evidence="6">
    <location>
        <begin position="144"/>
        <end position="188"/>
    </location>
</feature>
<dbReference type="InterPro" id="IPR008610">
    <property type="entry name" value="Ebp2"/>
</dbReference>
<keyword evidence="5" id="KW-0539">Nucleus</keyword>
<proteinExistence type="inferred from homology"/>
<dbReference type="OrthoDB" id="443772at2759"/>
<feature type="compositionally biased region" description="Low complexity" evidence="6">
    <location>
        <begin position="59"/>
        <end position="72"/>
    </location>
</feature>
<feature type="region of interest" description="Disordered" evidence="6">
    <location>
        <begin position="1"/>
        <end position="188"/>
    </location>
</feature>